<dbReference type="AlphaFoldDB" id="A0A645JKJ1"/>
<comment type="caution">
    <text evidence="1">The sequence shown here is derived from an EMBL/GenBank/DDBJ whole genome shotgun (WGS) entry which is preliminary data.</text>
</comment>
<sequence>MTAINGCKGHGIDQIGLADHGTAGIELAHRYCRRAGGCVVFADETDLTRVKPGIRVIHAILEAHSGDPSVGVFRNLRPIFLSQRRLRDARAQLHCAVG</sequence>
<protein>
    <submittedName>
        <fullName evidence="1">Uncharacterized protein</fullName>
    </submittedName>
</protein>
<name>A0A645JKJ1_9ZZZZ</name>
<reference evidence="1" key="1">
    <citation type="submission" date="2019-08" db="EMBL/GenBank/DDBJ databases">
        <authorList>
            <person name="Kucharzyk K."/>
            <person name="Murdoch R.W."/>
            <person name="Higgins S."/>
            <person name="Loffler F."/>
        </authorList>
    </citation>
    <scope>NUCLEOTIDE SEQUENCE</scope>
</reference>
<accession>A0A645JKJ1</accession>
<organism evidence="1">
    <name type="scientific">bioreactor metagenome</name>
    <dbReference type="NCBI Taxonomy" id="1076179"/>
    <lineage>
        <taxon>unclassified sequences</taxon>
        <taxon>metagenomes</taxon>
        <taxon>ecological metagenomes</taxon>
    </lineage>
</organism>
<proteinExistence type="predicted"/>
<evidence type="ECO:0000313" key="1">
    <source>
        <dbReference type="EMBL" id="MPN64101.1"/>
    </source>
</evidence>
<gene>
    <name evidence="1" type="ORF">SDC9_211872</name>
</gene>
<dbReference type="EMBL" id="VSSQ01144522">
    <property type="protein sequence ID" value="MPN64101.1"/>
    <property type="molecule type" value="Genomic_DNA"/>
</dbReference>